<dbReference type="EMBL" id="UOFM01000168">
    <property type="protein sequence ID" value="VAW76251.1"/>
    <property type="molecule type" value="Genomic_DNA"/>
</dbReference>
<proteinExistence type="predicted"/>
<name>A0A3B0Y9H8_9ZZZZ</name>
<dbReference type="AlphaFoldDB" id="A0A3B0Y9H8"/>
<accession>A0A3B0Y9H8</accession>
<sequence>ACDCNLEESLESYLVFLLMRFADRPELARKIMALEFLQAQQTDPRQADNLRDVGDQCLLFSGLFPQIAEKRMVRVSYFVNIGRSAYGQLSSLVDRQGERLFSNLAGGFVAIMDVLHAMRGLSGTPALQPLTAAELWADTGSRSAWDTLTEAGSLPGSRHDPRSRH</sequence>
<feature type="non-terminal residue" evidence="1">
    <location>
        <position position="1"/>
    </location>
</feature>
<gene>
    <name evidence="1" type="ORF">MNBD_GAMMA14-2660</name>
</gene>
<organism evidence="1">
    <name type="scientific">hydrothermal vent metagenome</name>
    <dbReference type="NCBI Taxonomy" id="652676"/>
    <lineage>
        <taxon>unclassified sequences</taxon>
        <taxon>metagenomes</taxon>
        <taxon>ecological metagenomes</taxon>
    </lineage>
</organism>
<evidence type="ECO:0000313" key="1">
    <source>
        <dbReference type="EMBL" id="VAW76251.1"/>
    </source>
</evidence>
<protein>
    <submittedName>
        <fullName evidence="1">Uncharacterized protein</fullName>
    </submittedName>
</protein>
<reference evidence="1" key="1">
    <citation type="submission" date="2018-06" db="EMBL/GenBank/DDBJ databases">
        <authorList>
            <person name="Zhirakovskaya E."/>
        </authorList>
    </citation>
    <scope>NUCLEOTIDE SEQUENCE</scope>
</reference>